<dbReference type="EMBL" id="JAQQXP010000001">
    <property type="protein sequence ID" value="MDC8829453.1"/>
    <property type="molecule type" value="Genomic_DNA"/>
</dbReference>
<comment type="subunit">
    <text evidence="1">Monomer.</text>
</comment>
<evidence type="ECO:0000256" key="5">
    <source>
        <dbReference type="SAM" id="SignalP"/>
    </source>
</evidence>
<dbReference type="InterPro" id="IPR029046">
    <property type="entry name" value="LolA/LolB/LppX"/>
</dbReference>
<dbReference type="RefSeq" id="WP_273637811.1">
    <property type="nucleotide sequence ID" value="NZ_JAQQXP010000001.1"/>
</dbReference>
<feature type="chain" id="PRO_5046154806" evidence="5">
    <location>
        <begin position="25"/>
        <end position="230"/>
    </location>
</feature>
<dbReference type="CDD" id="cd16325">
    <property type="entry name" value="LolA"/>
    <property type="match status" value="1"/>
</dbReference>
<reference evidence="6 7" key="1">
    <citation type="submission" date="2022-10" db="EMBL/GenBank/DDBJ databases">
        <title>Alteromonas sp. chi3 Genome sequencing.</title>
        <authorList>
            <person name="Park S."/>
        </authorList>
    </citation>
    <scope>NUCLEOTIDE SEQUENCE [LARGE SCALE GENOMIC DNA]</scope>
    <source>
        <strain evidence="7">chi3</strain>
    </source>
</reference>
<evidence type="ECO:0000313" key="7">
    <source>
        <dbReference type="Proteomes" id="UP001218788"/>
    </source>
</evidence>
<keyword evidence="7" id="KW-1185">Reference proteome</keyword>
<keyword evidence="4" id="KW-0653">Protein transport</keyword>
<dbReference type="Proteomes" id="UP001218788">
    <property type="component" value="Unassembled WGS sequence"/>
</dbReference>
<sequence length="230" mass="25308">MTSVWQWVIFCVALCALAPRDVQASTTQTKEASLLAGIFPSGCHFSGRFSQQKSIPGVPHPLTSSGDFYYSCDLGLVWHTETPFNEAILYVNSSNNFKADAEGTLAPLSGTTRYIMSNIFVRLLKGDTSYFVDEFAITSAEQNAAVQLRPESDYIRKGLDTITIKKAVNEVSGTSLDINVIDASGQHTDVTISDVTQHNIDGKKAAYEQCEALYLKTADWCQVLRSPSRY</sequence>
<evidence type="ECO:0000256" key="2">
    <source>
        <dbReference type="ARBA" id="ARBA00022448"/>
    </source>
</evidence>
<evidence type="ECO:0000256" key="3">
    <source>
        <dbReference type="ARBA" id="ARBA00022729"/>
    </source>
</evidence>
<evidence type="ECO:0000313" key="6">
    <source>
        <dbReference type="EMBL" id="MDC8829453.1"/>
    </source>
</evidence>
<evidence type="ECO:0000256" key="1">
    <source>
        <dbReference type="ARBA" id="ARBA00011245"/>
    </source>
</evidence>
<proteinExistence type="predicted"/>
<evidence type="ECO:0000256" key="4">
    <source>
        <dbReference type="ARBA" id="ARBA00022927"/>
    </source>
</evidence>
<keyword evidence="2" id="KW-0813">Transport</keyword>
<dbReference type="Gene3D" id="2.50.20.10">
    <property type="entry name" value="Lipoprotein localisation LolA/LolB/LppX"/>
    <property type="match status" value="1"/>
</dbReference>
<keyword evidence="6" id="KW-0449">Lipoprotein</keyword>
<dbReference type="Pfam" id="PF03548">
    <property type="entry name" value="LolA"/>
    <property type="match status" value="1"/>
</dbReference>
<dbReference type="SUPFAM" id="SSF89392">
    <property type="entry name" value="Prokaryotic lipoproteins and lipoprotein localization factors"/>
    <property type="match status" value="1"/>
</dbReference>
<dbReference type="InterPro" id="IPR004564">
    <property type="entry name" value="OM_lipoprot_carrier_LolA-like"/>
</dbReference>
<gene>
    <name evidence="6" type="ORF">OIK42_01635</name>
</gene>
<name>A0ABT5KXU2_9ALTE</name>
<feature type="signal peptide" evidence="5">
    <location>
        <begin position="1"/>
        <end position="24"/>
    </location>
</feature>
<organism evidence="6 7">
    <name type="scientific">Alteromonas gilva</name>
    <dbReference type="NCBI Taxonomy" id="2987522"/>
    <lineage>
        <taxon>Bacteria</taxon>
        <taxon>Pseudomonadati</taxon>
        <taxon>Pseudomonadota</taxon>
        <taxon>Gammaproteobacteria</taxon>
        <taxon>Alteromonadales</taxon>
        <taxon>Alteromonadaceae</taxon>
        <taxon>Alteromonas/Salinimonas group</taxon>
        <taxon>Alteromonas</taxon>
    </lineage>
</organism>
<keyword evidence="3 5" id="KW-0732">Signal</keyword>
<accession>A0ABT5KXU2</accession>
<comment type="caution">
    <text evidence="6">The sequence shown here is derived from an EMBL/GenBank/DDBJ whole genome shotgun (WGS) entry which is preliminary data.</text>
</comment>
<protein>
    <submittedName>
        <fullName evidence="6">Outer membrane lipoprotein carrier protein LolA</fullName>
    </submittedName>
</protein>